<accession>W2RTE9</accession>
<dbReference type="STRING" id="1220924.W2RTE9"/>
<feature type="region of interest" description="Disordered" evidence="2">
    <location>
        <begin position="411"/>
        <end position="623"/>
    </location>
</feature>
<reference evidence="3 4" key="1">
    <citation type="submission" date="2013-03" db="EMBL/GenBank/DDBJ databases">
        <title>The Genome Sequence of Phialophora europaea CBS 101466.</title>
        <authorList>
            <consortium name="The Broad Institute Genomics Platform"/>
            <person name="Cuomo C."/>
            <person name="de Hoog S."/>
            <person name="Gorbushina A."/>
            <person name="Walker B."/>
            <person name="Young S.K."/>
            <person name="Zeng Q."/>
            <person name="Gargeya S."/>
            <person name="Fitzgerald M."/>
            <person name="Haas B."/>
            <person name="Abouelleil A."/>
            <person name="Allen A.W."/>
            <person name="Alvarado L."/>
            <person name="Arachchi H.M."/>
            <person name="Berlin A.M."/>
            <person name="Chapman S.B."/>
            <person name="Gainer-Dewar J."/>
            <person name="Goldberg J."/>
            <person name="Griggs A."/>
            <person name="Gujja S."/>
            <person name="Hansen M."/>
            <person name="Howarth C."/>
            <person name="Imamovic A."/>
            <person name="Ireland A."/>
            <person name="Larimer J."/>
            <person name="McCowan C."/>
            <person name="Murphy C."/>
            <person name="Pearson M."/>
            <person name="Poon T.W."/>
            <person name="Priest M."/>
            <person name="Roberts A."/>
            <person name="Saif S."/>
            <person name="Shea T."/>
            <person name="Sisk P."/>
            <person name="Sykes S."/>
            <person name="Wortman J."/>
            <person name="Nusbaum C."/>
            <person name="Birren B."/>
        </authorList>
    </citation>
    <scope>NUCLEOTIDE SEQUENCE [LARGE SCALE GENOMIC DNA]</scope>
    <source>
        <strain evidence="3 4">CBS 101466</strain>
    </source>
</reference>
<dbReference type="FunCoup" id="W2RTE9">
    <property type="interactions" value="230"/>
</dbReference>
<feature type="region of interest" description="Disordered" evidence="2">
    <location>
        <begin position="190"/>
        <end position="213"/>
    </location>
</feature>
<dbReference type="RefSeq" id="XP_008718576.1">
    <property type="nucleotide sequence ID" value="XM_008720354.1"/>
</dbReference>
<protein>
    <recommendedName>
        <fullName evidence="5">M protein, serotype 2.1</fullName>
    </recommendedName>
</protein>
<sequence length="623" mass="67558">MSTPTARKPLSNTPNSSPRRPLDGSPARPTSSASATSVGQGLARSPSLRNQRPVRRSNARMSTSFTPDQLEQEDEDEKNANMQPIADLKEQVSRAEQASEQYRKQLEVMQQRLDDATNEQTAAEERDFARQTELDKLRAEIKESARQNRELETSYESDHRMLLQERESQSSREAELQAVINRLNETLRNKGIEKSNASRAASLPDPADGGPDQSTMHLAALQEKDTVIEAMRLELAELHLQAAEQSHMGDGHLQDLEKEILDTKMQNARLLEENESFQMLLSEKTLKGDFALDHHEDAVSGLNSLAEELESAGDDPEAQSEAVKKIESENRALKDQNKALTLYVDKIIGRLLSNPGFEHIILDKDPGEADMPPPPPPKTPGKALPPTPAGGPDEAAQSAVGGFLQRARSVVARGNAPRPSRPESMLQASALAPTAHENPETAPSIPINRGHRRARSDQAQQDANVAAAAVVQQMTRSSTFRSPSSGPMSPGLTPLSPQLSSGSKPNYFPSPSNTSQAGSTTTTARVPSTSLQNTGSSRNSVASDGSFGHDKSSVTDASSVQISNAPGPGPAIPGAVMKQNQMRPLRLVNQVKDEEEAQKKANRGSWMGWFNRGAAEQAPQGYQ</sequence>
<feature type="compositionally biased region" description="Polar residues" evidence="2">
    <location>
        <begin position="59"/>
        <end position="69"/>
    </location>
</feature>
<feature type="compositionally biased region" description="Low complexity" evidence="2">
    <location>
        <begin position="457"/>
        <end position="473"/>
    </location>
</feature>
<feature type="coiled-coil region" evidence="1">
    <location>
        <begin position="253"/>
        <end position="312"/>
    </location>
</feature>
<keyword evidence="4" id="KW-1185">Reference proteome</keyword>
<feature type="compositionally biased region" description="Polar residues" evidence="2">
    <location>
        <begin position="554"/>
        <end position="564"/>
    </location>
</feature>
<feature type="compositionally biased region" description="Polar residues" evidence="2">
    <location>
        <begin position="474"/>
        <end position="487"/>
    </location>
</feature>
<dbReference type="OrthoDB" id="2121319at2759"/>
<feature type="region of interest" description="Disordered" evidence="2">
    <location>
        <begin position="362"/>
        <end position="396"/>
    </location>
</feature>
<organism evidence="3 4">
    <name type="scientific">Cyphellophora europaea (strain CBS 101466)</name>
    <name type="common">Phialophora europaea</name>
    <dbReference type="NCBI Taxonomy" id="1220924"/>
    <lineage>
        <taxon>Eukaryota</taxon>
        <taxon>Fungi</taxon>
        <taxon>Dikarya</taxon>
        <taxon>Ascomycota</taxon>
        <taxon>Pezizomycotina</taxon>
        <taxon>Eurotiomycetes</taxon>
        <taxon>Chaetothyriomycetidae</taxon>
        <taxon>Chaetothyriales</taxon>
        <taxon>Cyphellophoraceae</taxon>
        <taxon>Cyphellophora</taxon>
    </lineage>
</organism>
<dbReference type="AlphaFoldDB" id="W2RTE9"/>
<feature type="compositionally biased region" description="Low complexity" evidence="2">
    <location>
        <begin position="25"/>
        <end position="37"/>
    </location>
</feature>
<feature type="compositionally biased region" description="Polar residues" evidence="2">
    <location>
        <begin position="1"/>
        <end position="18"/>
    </location>
</feature>
<dbReference type="PANTHER" id="PTHR38120:SF1">
    <property type="entry name" value="M PROTEIN, SEROTYPE 2.1"/>
    <property type="match status" value="1"/>
</dbReference>
<feature type="compositionally biased region" description="Polar residues" evidence="2">
    <location>
        <begin position="495"/>
        <end position="543"/>
    </location>
</feature>
<dbReference type="eggNOG" id="ENOG502QVZ5">
    <property type="taxonomic scope" value="Eukaryota"/>
</dbReference>
<proteinExistence type="predicted"/>
<dbReference type="EMBL" id="KB822721">
    <property type="protein sequence ID" value="ETN39791.1"/>
    <property type="molecule type" value="Genomic_DNA"/>
</dbReference>
<evidence type="ECO:0000313" key="4">
    <source>
        <dbReference type="Proteomes" id="UP000030752"/>
    </source>
</evidence>
<feature type="compositionally biased region" description="Pro residues" evidence="2">
    <location>
        <begin position="371"/>
        <end position="389"/>
    </location>
</feature>
<dbReference type="PANTHER" id="PTHR38120">
    <property type="entry name" value="EXPRESSED PROTEIN"/>
    <property type="match status" value="1"/>
</dbReference>
<evidence type="ECO:0000256" key="2">
    <source>
        <dbReference type="SAM" id="MobiDB-lite"/>
    </source>
</evidence>
<feature type="region of interest" description="Disordered" evidence="2">
    <location>
        <begin position="1"/>
        <end position="103"/>
    </location>
</feature>
<dbReference type="VEuPathDB" id="FungiDB:HMPREF1541_06017"/>
<evidence type="ECO:0008006" key="5">
    <source>
        <dbReference type="Google" id="ProtNLM"/>
    </source>
</evidence>
<evidence type="ECO:0000256" key="1">
    <source>
        <dbReference type="SAM" id="Coils"/>
    </source>
</evidence>
<dbReference type="InParanoid" id="W2RTE9"/>
<evidence type="ECO:0000313" key="3">
    <source>
        <dbReference type="EMBL" id="ETN39791.1"/>
    </source>
</evidence>
<name>W2RTE9_CYPE1</name>
<dbReference type="Proteomes" id="UP000030752">
    <property type="component" value="Unassembled WGS sequence"/>
</dbReference>
<gene>
    <name evidence="3" type="ORF">HMPREF1541_06017</name>
</gene>
<dbReference type="GeneID" id="19973356"/>
<keyword evidence="1" id="KW-0175">Coiled coil</keyword>
<dbReference type="HOGENOM" id="CLU_015321_0_0_1"/>